<proteinExistence type="predicted"/>
<keyword evidence="2" id="KW-0472">Membrane</keyword>
<reference evidence="4 5" key="1">
    <citation type="journal article" date="2016" name="Int. J. Syst. Evol. Microbiol.">
        <title>Streptococcuspantholopis sp. nov., isolated from faeces of the Tibetan antelope (Pantholops hodgsonii).</title>
        <authorList>
            <person name="Bai X."/>
            <person name="Xiong Y."/>
            <person name="Lu S."/>
            <person name="Jin D."/>
            <person name="Lai X."/>
            <person name="Yang J."/>
            <person name="Niu L."/>
            <person name="Hu S."/>
            <person name="Meng X."/>
            <person name="Pu J."/>
            <person name="Ye C."/>
            <person name="Xu J."/>
        </authorList>
    </citation>
    <scope>NUCLEOTIDE SEQUENCE [LARGE SCALE GENOMIC DNA]</scope>
    <source>
        <strain evidence="4 5">TA 26</strain>
    </source>
</reference>
<feature type="compositionally biased region" description="Acidic residues" evidence="1">
    <location>
        <begin position="392"/>
        <end position="413"/>
    </location>
</feature>
<evidence type="ECO:0000256" key="2">
    <source>
        <dbReference type="SAM" id="Phobius"/>
    </source>
</evidence>
<dbReference type="PANTHER" id="PTHR34978">
    <property type="entry name" value="POSSIBLE SENSOR-TRANSDUCER PROTEIN BLAR"/>
    <property type="match status" value="1"/>
</dbReference>
<dbReference type="PANTHER" id="PTHR34978:SF3">
    <property type="entry name" value="SLR0241 PROTEIN"/>
    <property type="match status" value="1"/>
</dbReference>
<organism evidence="4 5">
    <name type="scientific">Streptococcus pantholopis</name>
    <dbReference type="NCBI Taxonomy" id="1811193"/>
    <lineage>
        <taxon>Bacteria</taxon>
        <taxon>Bacillati</taxon>
        <taxon>Bacillota</taxon>
        <taxon>Bacilli</taxon>
        <taxon>Lactobacillales</taxon>
        <taxon>Streptococcaceae</taxon>
        <taxon>Streptococcus</taxon>
    </lineage>
</organism>
<reference evidence="5" key="2">
    <citation type="submission" date="2016-03" db="EMBL/GenBank/DDBJ databases">
        <title>Streptococcus antelopensis sp. nov., isolated from the feces of the Tibetan antelope (Pantholops hodgsonii) in Hoh Xil National Nature Reserve, Qinghai, China.</title>
        <authorList>
            <person name="Bai X."/>
        </authorList>
    </citation>
    <scope>NUCLEOTIDE SEQUENCE [LARGE SCALE GENOMIC DNA]</scope>
    <source>
        <strain evidence="5">TA 26</strain>
    </source>
</reference>
<feature type="compositionally biased region" description="Polar residues" evidence="1">
    <location>
        <begin position="346"/>
        <end position="375"/>
    </location>
</feature>
<keyword evidence="2" id="KW-0812">Transmembrane</keyword>
<dbReference type="Pfam" id="PF05569">
    <property type="entry name" value="Peptidase_M56"/>
    <property type="match status" value="1"/>
</dbReference>
<feature type="region of interest" description="Disordered" evidence="1">
    <location>
        <begin position="338"/>
        <end position="413"/>
    </location>
</feature>
<evidence type="ECO:0000313" key="4">
    <source>
        <dbReference type="EMBL" id="AND79909.1"/>
    </source>
</evidence>
<dbReference type="InterPro" id="IPR052173">
    <property type="entry name" value="Beta-lactam_resp_regulator"/>
</dbReference>
<accession>A0A172Q8V0</accession>
<dbReference type="InterPro" id="IPR008756">
    <property type="entry name" value="Peptidase_M56"/>
</dbReference>
<evidence type="ECO:0000259" key="3">
    <source>
        <dbReference type="Pfam" id="PF05569"/>
    </source>
</evidence>
<keyword evidence="5" id="KW-1185">Reference proteome</keyword>
<protein>
    <recommendedName>
        <fullName evidence="3">Peptidase M56 domain-containing protein</fullName>
    </recommendedName>
</protein>
<evidence type="ECO:0000256" key="1">
    <source>
        <dbReference type="SAM" id="MobiDB-lite"/>
    </source>
</evidence>
<feature type="transmembrane region" description="Helical" evidence="2">
    <location>
        <begin position="31"/>
        <end position="48"/>
    </location>
</feature>
<name>A0A172Q8V0_9STRE</name>
<feature type="transmembrane region" description="Helical" evidence="2">
    <location>
        <begin position="292"/>
        <end position="314"/>
    </location>
</feature>
<sequence>MVNLLTSILIVLLSGILFVLKTKVSAAAKYFLWLFILLGLIIPLRPHFGQGLLKVPFQSLPGSRSAAYTTVSDSVSRPDFWSRLSPSFWIFLLLFIWLVGCLWTVSRQILAYYRFRQMLKHWGQPVTDGPINKRLESSRRSLGIRAAIDLLVCPTLKSPMLTGFRRPTIILPETAYTDEELDLIFEHELTHFKHHDLYTNLLTAVILTLHWFNPIVRFACKEMQEAAEAYCDDAVLHRHQNDFRFFYSETILTMVDRSKRELGPLTTCFYSNKFNLRRRILTIMESGRSLKILSPVLTFFLFLALLGSGSIFALTGQQLSATGSQTLKTVFSDTASSLKTEEKQSDSSSEAETDSFASSPGSSQDAASALPNSPAQEAALQMPAETVQAEAGDSDDDDDDDDLEDYDDDYDDD</sequence>
<keyword evidence="2" id="KW-1133">Transmembrane helix</keyword>
<evidence type="ECO:0000313" key="5">
    <source>
        <dbReference type="Proteomes" id="UP000077317"/>
    </source>
</evidence>
<dbReference type="KEGG" id="spat:A0O21_07765"/>
<feature type="domain" description="Peptidase M56" evidence="3">
    <location>
        <begin position="3"/>
        <end position="283"/>
    </location>
</feature>
<dbReference type="Proteomes" id="UP000077317">
    <property type="component" value="Chromosome"/>
</dbReference>
<gene>
    <name evidence="4" type="ORF">A0O21_07765</name>
</gene>
<dbReference type="STRING" id="1811193.A0O21_07765"/>
<dbReference type="AlphaFoldDB" id="A0A172Q8V0"/>
<dbReference type="CDD" id="cd07341">
    <property type="entry name" value="M56_BlaR1_MecR1_like"/>
    <property type="match status" value="1"/>
</dbReference>
<dbReference type="EMBL" id="CP014699">
    <property type="protein sequence ID" value="AND79909.1"/>
    <property type="molecule type" value="Genomic_DNA"/>
</dbReference>
<feature type="transmembrane region" description="Helical" evidence="2">
    <location>
        <begin position="88"/>
        <end position="110"/>
    </location>
</feature>
<feature type="transmembrane region" description="Helical" evidence="2">
    <location>
        <begin position="6"/>
        <end position="24"/>
    </location>
</feature>